<dbReference type="InterPro" id="IPR011333">
    <property type="entry name" value="SKP1/BTB/POZ_sf"/>
</dbReference>
<dbReference type="Gene3D" id="3.30.710.10">
    <property type="entry name" value="Potassium Channel Kv1.1, Chain A"/>
    <property type="match status" value="2"/>
</dbReference>
<proteinExistence type="predicted"/>
<evidence type="ECO:0000313" key="7">
    <source>
        <dbReference type="Proteomes" id="UP000019335"/>
    </source>
</evidence>
<dbReference type="InterPro" id="IPR000210">
    <property type="entry name" value="BTB/POZ_dom"/>
</dbReference>
<name>W7TX96_9STRA</name>
<dbReference type="InterPro" id="IPR001680">
    <property type="entry name" value="WD40_rpt"/>
</dbReference>
<gene>
    <name evidence="6" type="ORF">Naga_100091g2</name>
</gene>
<feature type="repeat" description="WD" evidence="3">
    <location>
        <begin position="188"/>
        <end position="220"/>
    </location>
</feature>
<evidence type="ECO:0000313" key="6">
    <source>
        <dbReference type="EMBL" id="EWM30672.1"/>
    </source>
</evidence>
<keyword evidence="2" id="KW-0677">Repeat</keyword>
<feature type="domain" description="BTB" evidence="5">
    <location>
        <begin position="1429"/>
        <end position="1502"/>
    </location>
</feature>
<evidence type="ECO:0000259" key="5">
    <source>
        <dbReference type="PROSITE" id="PS50097"/>
    </source>
</evidence>
<feature type="region of interest" description="Disordered" evidence="4">
    <location>
        <begin position="409"/>
        <end position="456"/>
    </location>
</feature>
<dbReference type="PROSITE" id="PS50097">
    <property type="entry name" value="BTB"/>
    <property type="match status" value="1"/>
</dbReference>
<keyword evidence="7" id="KW-1185">Reference proteome</keyword>
<dbReference type="InterPro" id="IPR015943">
    <property type="entry name" value="WD40/YVTN_repeat-like_dom_sf"/>
</dbReference>
<dbReference type="SMART" id="SM00320">
    <property type="entry name" value="WD40"/>
    <property type="match status" value="3"/>
</dbReference>
<dbReference type="PANTHER" id="PTHR47201:SF1">
    <property type="entry name" value="PROTEIN DWD HYPERSENSITIVE TO UV-B 1"/>
    <property type="match status" value="1"/>
</dbReference>
<dbReference type="InterPro" id="IPR015915">
    <property type="entry name" value="Kelch-typ_b-propeller"/>
</dbReference>
<dbReference type="PROSITE" id="PS50082">
    <property type="entry name" value="WD_REPEATS_2"/>
    <property type="match status" value="1"/>
</dbReference>
<organism evidence="6 7">
    <name type="scientific">Nannochloropsis gaditana</name>
    <dbReference type="NCBI Taxonomy" id="72520"/>
    <lineage>
        <taxon>Eukaryota</taxon>
        <taxon>Sar</taxon>
        <taxon>Stramenopiles</taxon>
        <taxon>Ochrophyta</taxon>
        <taxon>Eustigmatophyceae</taxon>
        <taxon>Eustigmatales</taxon>
        <taxon>Monodopsidaceae</taxon>
        <taxon>Nannochloropsis</taxon>
    </lineage>
</organism>
<dbReference type="SUPFAM" id="SSF50978">
    <property type="entry name" value="WD40 repeat-like"/>
    <property type="match status" value="1"/>
</dbReference>
<dbReference type="SUPFAM" id="SSF54695">
    <property type="entry name" value="POZ domain"/>
    <property type="match status" value="1"/>
</dbReference>
<dbReference type="PANTHER" id="PTHR47201">
    <property type="entry name" value="BNAC09G30780D PROTEIN"/>
    <property type="match status" value="1"/>
</dbReference>
<dbReference type="EMBL" id="AZIL01000001">
    <property type="protein sequence ID" value="EWM30672.1"/>
    <property type="molecule type" value="Genomic_DNA"/>
</dbReference>
<evidence type="ECO:0000256" key="2">
    <source>
        <dbReference type="ARBA" id="ARBA00022737"/>
    </source>
</evidence>
<dbReference type="Gene3D" id="2.130.10.10">
    <property type="entry name" value="YVTN repeat-like/Quinoprotein amine dehydrogenase"/>
    <property type="match status" value="1"/>
</dbReference>
<dbReference type="GO" id="GO:0071493">
    <property type="term" value="P:cellular response to UV-B"/>
    <property type="evidence" value="ECO:0007669"/>
    <property type="project" value="InterPro"/>
</dbReference>
<dbReference type="OrthoDB" id="20669at2759"/>
<dbReference type="InterPro" id="IPR011043">
    <property type="entry name" value="Gal_Oxase/kelch_b-propeller"/>
</dbReference>
<dbReference type="InterPro" id="IPR036322">
    <property type="entry name" value="WD40_repeat_dom_sf"/>
</dbReference>
<evidence type="ECO:0000256" key="4">
    <source>
        <dbReference type="SAM" id="MobiDB-lite"/>
    </source>
</evidence>
<evidence type="ECO:0000256" key="1">
    <source>
        <dbReference type="ARBA" id="ARBA00022441"/>
    </source>
</evidence>
<dbReference type="SMART" id="SM00225">
    <property type="entry name" value="BTB"/>
    <property type="match status" value="1"/>
</dbReference>
<dbReference type="CDD" id="cd18186">
    <property type="entry name" value="BTB_POZ_ZBTB_KLHL-like"/>
    <property type="match status" value="1"/>
</dbReference>
<keyword evidence="3" id="KW-0853">WD repeat</keyword>
<dbReference type="InterPro" id="IPR046377">
    <property type="entry name" value="DHU1"/>
</dbReference>
<evidence type="ECO:0000256" key="3">
    <source>
        <dbReference type="PROSITE-ProRule" id="PRU00221"/>
    </source>
</evidence>
<comment type="caution">
    <text evidence="6">The sequence shown here is derived from an EMBL/GenBank/DDBJ whole genome shotgun (WGS) entry which is preliminary data.</text>
</comment>
<sequence>MNDWRTDVLCEGKGFHPRQFEYSPHVPDRLVFGTIRGEVVICEGSPNSRSAKACGRRKDVEPHAGRGMQVREGDRRGAKRIVRQLGNSTETHFAKHDYDSILGLSWLKKHPSKLLVGSSAGVIQLCDIEREAWETENAIVLTYEEFDRLTSLHGNCDDTCVLVSGYSHTVQLYDTQTGAIVRRFEGIHSDHINISRFANHSPHLFASSSFDKSIKLWDLRCAGTRPLYTARSEQGHVMVCFSPEDVHLLASRVDNDIVQLEAVDGRIALHLKGLPKTGLADNYTRAYYTASGRAILSGSSEEQDVRVHCAQTGDALASFEAYPGRRHHSLYVQSLRGDPLCDHRFSILVNYRDASFPLEIISIDMLGDGHSHTLQAATSALFPFPSPRPLPSIPEGKLDIVPMSSSLAFRGPDGNGGHAELSSCESLSRGREGQKETMDVEQEDTMEKEKEEKETMDISSFFPSARLRDFLHDLYREDVKGQGHGPPMEEQELAWLGIVKDESDGGGEGKRGEMMYFRVHLPIVCARSLFIKEAAARVLVAPSFSPRPSASSSPFSPAPRVIIPLPLRYSARGSEDQEIATSESVSGHLPSLHVVFETVLYYLYTDELPSLHIEAKDSDAVLDMLPFLEALLMIAQEMEISRLFTLVEARLKEMVAVPTCLPLYALARRVKARQLETFLAYFAACHQELLAVHFCSSPLLPSLLKSVEIMMEKEGGYQFVASTDSSEPETESGDFDRQEGREAAEEARLDLHVEALDGERRTNQEGGHVHEAEKEEEEVEKQEMEQSGNETEYGKGPGQAHPRSPPVGASIPTHMGHTATFLHLYPSDSFAASSPCKDSIGTAPFMSPSSLPACPPASPLPLMVVLGVGSRRSCLSFCSLLLYNTRKKRWNRVQASGPLKSIPPSLVGHTTVPLDDPFSRQDPRRRLLVFGGAHYTRSEEDALGLMEPFYLLSIPSLSWARYHPHDEVGKVVVDASLRRVAFHRGLSVAARNRHTMVARHFPRKDDQREQLKTEMWVFGGLSISHRAALQDTLLLSYFEGGRGCSGQEGRFEWSLPEVEGTPPQPRWSHGAVLLPGKEEEGGDRMLILGGVSTEVIFNDLHCARLETISPASFPSSAPSSSSPLSCSRLRRKIVWEKVDVVNGSEQGARYGHTMTLLDRRHIAVLGGVSEIGVNVPISDMLKILVIDSLSLTEGLVCHWKTYPTIYRPLPATAADALPSTLDAPALRRLAIPPPRSQHSVVWCPPEGPKAGGRGHIGPQGRLLVFGGVRDTHDNFAAGKDSDVYELEFLCGHAALWAAEADQRERGGWSLERRSREARFFGREGQAGSETMHIRDFPHVFSPVGGLTEERALQKYQVVIASRPRASIVALPKEPPVFLLPSTLALDLLQLLGFGEGRQWGRDGGRVCDVYRRTVGVTGEEAGSVGEGGREGVLEGREAGQTTAEVVWAHKSFLRRRCPYFQAMLSSGMREASDPIISLGDVSPPVLRALLLYLYTDTLQVTAEIQTVLLPLLLLAHRYGLHPLMQMCSAYVRRALTDRAPCADVLEWSDVFHLVDIKRMCMSVQVMRGWNEGGGKEGSCEGEKEEGLSERLKRQLHEFKRGLSWEKASRGEDVSMLALTTNQMCLCDYVKTMTSGKQN</sequence>
<dbReference type="SUPFAM" id="SSF50965">
    <property type="entry name" value="Galactose oxidase, central domain"/>
    <property type="match status" value="1"/>
</dbReference>
<feature type="compositionally biased region" description="Basic and acidic residues" evidence="4">
    <location>
        <begin position="734"/>
        <end position="773"/>
    </location>
</feature>
<protein>
    <submittedName>
        <fullName evidence="6">Conserved uncharacterized protein</fullName>
    </submittedName>
</protein>
<keyword evidence="1" id="KW-0880">Kelch repeat</keyword>
<dbReference type="Pfam" id="PF00651">
    <property type="entry name" value="BTB"/>
    <property type="match status" value="1"/>
</dbReference>
<feature type="compositionally biased region" description="Basic and acidic residues" evidence="4">
    <location>
        <begin position="428"/>
        <end position="438"/>
    </location>
</feature>
<dbReference type="Gene3D" id="2.120.10.80">
    <property type="entry name" value="Kelch-type beta propeller"/>
    <property type="match status" value="1"/>
</dbReference>
<reference evidence="6 7" key="1">
    <citation type="journal article" date="2014" name="Mol. Plant">
        <title>Chromosome Scale Genome Assembly and Transcriptome Profiling of Nannochloropsis gaditana in Nitrogen Depletion.</title>
        <authorList>
            <person name="Corteggiani Carpinelli E."/>
            <person name="Telatin A."/>
            <person name="Vitulo N."/>
            <person name="Forcato C."/>
            <person name="D'Angelo M."/>
            <person name="Schiavon R."/>
            <person name="Vezzi A."/>
            <person name="Giacometti G.M."/>
            <person name="Morosinotto T."/>
            <person name="Valle G."/>
        </authorList>
    </citation>
    <scope>NUCLEOTIDE SEQUENCE [LARGE SCALE GENOMIC DNA]</scope>
    <source>
        <strain evidence="6 7">B-31</strain>
    </source>
</reference>
<dbReference type="GO" id="GO:0080008">
    <property type="term" value="C:Cul4-RING E3 ubiquitin ligase complex"/>
    <property type="evidence" value="ECO:0007669"/>
    <property type="project" value="InterPro"/>
</dbReference>
<accession>W7TX96</accession>
<feature type="region of interest" description="Disordered" evidence="4">
    <location>
        <begin position="720"/>
        <end position="814"/>
    </location>
</feature>
<feature type="compositionally biased region" description="Basic and acidic residues" evidence="4">
    <location>
        <begin position="445"/>
        <end position="456"/>
    </location>
</feature>
<dbReference type="Proteomes" id="UP000019335">
    <property type="component" value="Chromosome 1"/>
</dbReference>